<keyword evidence="2" id="KW-1185">Reference proteome</keyword>
<dbReference type="WBParaSite" id="PDA_v2.g29055.t1">
    <property type="protein sequence ID" value="PDA_v2.g29055.t1"/>
    <property type="gene ID" value="PDA_v2.g29055"/>
</dbReference>
<keyword evidence="1" id="KW-0175">Coiled coil</keyword>
<evidence type="ECO:0000313" key="3">
    <source>
        <dbReference type="WBParaSite" id="PDA_v2.g29055.t1"/>
    </source>
</evidence>
<dbReference type="Gene3D" id="1.10.287.1490">
    <property type="match status" value="1"/>
</dbReference>
<proteinExistence type="predicted"/>
<protein>
    <submittedName>
        <fullName evidence="3">Uncharacterized protein</fullName>
    </submittedName>
</protein>
<reference evidence="3" key="1">
    <citation type="submission" date="2022-11" db="UniProtKB">
        <authorList>
            <consortium name="WormBaseParasite"/>
        </authorList>
    </citation>
    <scope>IDENTIFICATION</scope>
</reference>
<feature type="coiled-coil region" evidence="1">
    <location>
        <begin position="137"/>
        <end position="314"/>
    </location>
</feature>
<evidence type="ECO:0000313" key="2">
    <source>
        <dbReference type="Proteomes" id="UP000887578"/>
    </source>
</evidence>
<dbReference type="AlphaFoldDB" id="A0A914QNU2"/>
<evidence type="ECO:0000256" key="1">
    <source>
        <dbReference type="SAM" id="Coils"/>
    </source>
</evidence>
<name>A0A914QNU2_9BILA</name>
<sequence length="380" mass="45613">MAYLDKPIKFKNLQASSADYYFRMYKTHDEDNMHMIELCDEKDIEFIYRLRLTTKELDKIRRENESVPTDSIGYIQKFVKELSEEKWLTCETNAEGCNIIFYGIFEDLGYRCTRPMIKLSLLSVKGEELHQHFKYTALKYKKRYDDKKRENEEIKKKAEDYEKKIRQLEAEVKEKIKLKRNYEILDFDFKRLEADYKNREEYITELLADNEDLKREFELTENEADQLAEERDKLEAENDDLQNRNKKLREEIQELEDENESLDIECKKMEKLIYEIADKGRKYEKKIEELMNQLDEYEKELKKLSKQKKEIVKESSLKDNMISNLKIEIDTLINRVELQGKLIEEIDGNQKLAVPNKSDQPSMKPRSRLWALGNATLPNR</sequence>
<dbReference type="Proteomes" id="UP000887578">
    <property type="component" value="Unplaced"/>
</dbReference>
<organism evidence="2 3">
    <name type="scientific">Panagrolaimus davidi</name>
    <dbReference type="NCBI Taxonomy" id="227884"/>
    <lineage>
        <taxon>Eukaryota</taxon>
        <taxon>Metazoa</taxon>
        <taxon>Ecdysozoa</taxon>
        <taxon>Nematoda</taxon>
        <taxon>Chromadorea</taxon>
        <taxon>Rhabditida</taxon>
        <taxon>Tylenchina</taxon>
        <taxon>Panagrolaimomorpha</taxon>
        <taxon>Panagrolaimoidea</taxon>
        <taxon>Panagrolaimidae</taxon>
        <taxon>Panagrolaimus</taxon>
    </lineage>
</organism>
<accession>A0A914QNU2</accession>